<dbReference type="PANTHER" id="PTHR43847:SF1">
    <property type="entry name" value="BLL3993 PROTEIN"/>
    <property type="match status" value="1"/>
</dbReference>
<keyword evidence="7" id="KW-1185">Reference proteome</keyword>
<evidence type="ECO:0000256" key="5">
    <source>
        <dbReference type="SAM" id="Phobius"/>
    </source>
</evidence>
<evidence type="ECO:0000256" key="2">
    <source>
        <dbReference type="ARBA" id="ARBA00022692"/>
    </source>
</evidence>
<feature type="transmembrane region" description="Helical" evidence="5">
    <location>
        <begin position="54"/>
        <end position="78"/>
    </location>
</feature>
<keyword evidence="4 5" id="KW-0472">Membrane</keyword>
<comment type="subcellular location">
    <subcellularLocation>
        <location evidence="1">Endomembrane system</location>
        <topology evidence="1">Multi-pass membrane protein</topology>
    </subcellularLocation>
</comment>
<dbReference type="Gene3D" id="1.20.120.1630">
    <property type="match status" value="1"/>
</dbReference>
<feature type="transmembrane region" description="Helical" evidence="5">
    <location>
        <begin position="106"/>
        <end position="130"/>
    </location>
</feature>
<dbReference type="EMBL" id="VOHK01000002">
    <property type="protein sequence ID" value="TWT22685.1"/>
    <property type="molecule type" value="Genomic_DNA"/>
</dbReference>
<name>A0A5C5UAY9_9GAMM</name>
<dbReference type="RefSeq" id="WP_146386288.1">
    <property type="nucleotide sequence ID" value="NZ_VOHK01000002.1"/>
</dbReference>
<evidence type="ECO:0000256" key="3">
    <source>
        <dbReference type="ARBA" id="ARBA00022989"/>
    </source>
</evidence>
<dbReference type="GO" id="GO:0032259">
    <property type="term" value="P:methylation"/>
    <property type="evidence" value="ECO:0007669"/>
    <property type="project" value="UniProtKB-KW"/>
</dbReference>
<keyword evidence="2 5" id="KW-0812">Transmembrane</keyword>
<keyword evidence="6" id="KW-0808">Transferase</keyword>
<dbReference type="OrthoDB" id="5293276at2"/>
<keyword evidence="6" id="KW-0489">Methyltransferase</keyword>
<gene>
    <name evidence="6" type="ORF">FQY83_06640</name>
</gene>
<keyword evidence="3 5" id="KW-1133">Transmembrane helix</keyword>
<organism evidence="6 7">
    <name type="scientific">Luteimonas marina</name>
    <dbReference type="NCBI Taxonomy" id="488485"/>
    <lineage>
        <taxon>Bacteria</taxon>
        <taxon>Pseudomonadati</taxon>
        <taxon>Pseudomonadota</taxon>
        <taxon>Gammaproteobacteria</taxon>
        <taxon>Lysobacterales</taxon>
        <taxon>Lysobacteraceae</taxon>
        <taxon>Luteimonas</taxon>
    </lineage>
</organism>
<proteinExistence type="predicted"/>
<dbReference type="Pfam" id="PF04191">
    <property type="entry name" value="PEMT"/>
    <property type="match status" value="1"/>
</dbReference>
<protein>
    <submittedName>
        <fullName evidence="6">Isoprenylcysteine carboxylmethyltransferase family protein</fullName>
    </submittedName>
</protein>
<dbReference type="GO" id="GO:0008168">
    <property type="term" value="F:methyltransferase activity"/>
    <property type="evidence" value="ECO:0007669"/>
    <property type="project" value="UniProtKB-KW"/>
</dbReference>
<evidence type="ECO:0000313" key="7">
    <source>
        <dbReference type="Proteomes" id="UP000319980"/>
    </source>
</evidence>
<evidence type="ECO:0000256" key="1">
    <source>
        <dbReference type="ARBA" id="ARBA00004127"/>
    </source>
</evidence>
<dbReference type="Proteomes" id="UP000319980">
    <property type="component" value="Unassembled WGS sequence"/>
</dbReference>
<dbReference type="PROSITE" id="PS50244">
    <property type="entry name" value="S5A_REDUCTASE"/>
    <property type="match status" value="1"/>
</dbReference>
<dbReference type="GO" id="GO:0012505">
    <property type="term" value="C:endomembrane system"/>
    <property type="evidence" value="ECO:0007669"/>
    <property type="project" value="UniProtKB-SubCell"/>
</dbReference>
<dbReference type="InterPro" id="IPR052527">
    <property type="entry name" value="Metal_cation-efflux_comp"/>
</dbReference>
<evidence type="ECO:0000313" key="6">
    <source>
        <dbReference type="EMBL" id="TWT22685.1"/>
    </source>
</evidence>
<reference evidence="6 7" key="1">
    <citation type="journal article" date="2008" name="Int. J. Syst. Evol. Microbiol.">
        <title>Luteimonas marina sp. nov., isolated from seawater.</title>
        <authorList>
            <person name="Baik K.S."/>
            <person name="Park S.C."/>
            <person name="Kim M.S."/>
            <person name="Kim E.M."/>
            <person name="Park C."/>
            <person name="Chun J."/>
            <person name="Seong C.N."/>
        </authorList>
    </citation>
    <scope>NUCLEOTIDE SEQUENCE [LARGE SCALE GENOMIC DNA]</scope>
    <source>
        <strain evidence="6 7">FR1330</strain>
    </source>
</reference>
<dbReference type="AlphaFoldDB" id="A0A5C5UAY9"/>
<comment type="caution">
    <text evidence="6">The sequence shown here is derived from an EMBL/GenBank/DDBJ whole genome shotgun (WGS) entry which is preliminary data.</text>
</comment>
<evidence type="ECO:0000256" key="4">
    <source>
        <dbReference type="ARBA" id="ARBA00023136"/>
    </source>
</evidence>
<accession>A0A5C5UAY9</accession>
<dbReference type="PANTHER" id="PTHR43847">
    <property type="entry name" value="BLL3993 PROTEIN"/>
    <property type="match status" value="1"/>
</dbReference>
<sequence length="168" mass="18530">MGSDIPAQLRGAHPPAPWLVRSTSPLHCVVAFASGAVLQHLFGLPLPQGGVREALHVAGTVLANAGLLLVLWSFALFARLRTTILPGEAPTRLVRGGPYRWTRNPVYLGMLASYAGLALMYDVPWALLTLPGPVWILQRAIIPYEESRLHARFGRDYAAYREAVRRWL</sequence>
<dbReference type="InterPro" id="IPR007318">
    <property type="entry name" value="Phopholipid_MeTrfase"/>
</dbReference>